<proteinExistence type="predicted"/>
<evidence type="ECO:0000313" key="1">
    <source>
        <dbReference type="EMBL" id="QHU35047.1"/>
    </source>
</evidence>
<protein>
    <submittedName>
        <fullName evidence="1">Uncharacterized protein</fullName>
    </submittedName>
</protein>
<organism evidence="1">
    <name type="scientific">viral metagenome</name>
    <dbReference type="NCBI Taxonomy" id="1070528"/>
    <lineage>
        <taxon>unclassified sequences</taxon>
        <taxon>metagenomes</taxon>
        <taxon>organismal metagenomes</taxon>
    </lineage>
</organism>
<dbReference type="EMBL" id="MN740583">
    <property type="protein sequence ID" value="QHU35047.1"/>
    <property type="molecule type" value="Genomic_DNA"/>
</dbReference>
<accession>A0A6C0LWP0</accession>
<reference evidence="1" key="1">
    <citation type="journal article" date="2020" name="Nature">
        <title>Giant virus diversity and host interactions through global metagenomics.</title>
        <authorList>
            <person name="Schulz F."/>
            <person name="Roux S."/>
            <person name="Paez-Espino D."/>
            <person name="Jungbluth S."/>
            <person name="Walsh D.A."/>
            <person name="Denef V.J."/>
            <person name="McMahon K.D."/>
            <person name="Konstantinidis K.T."/>
            <person name="Eloe-Fadrosh E.A."/>
            <person name="Kyrpides N.C."/>
            <person name="Woyke T."/>
        </authorList>
    </citation>
    <scope>NUCLEOTIDE SEQUENCE</scope>
    <source>
        <strain evidence="1">GVMAG-S-1017745-26</strain>
    </source>
</reference>
<dbReference type="AlphaFoldDB" id="A0A6C0LWP0"/>
<sequence>MEFLIGTSVLAAGYLLSKNGNKTTNNSNQTIKSRLNNKTIYNSNNIETVKLIEKKKANRNFSKTKDAINTNVIPPYFNQKIFNDNNKSIKFLQSNQNTLNTTKGPYISRLSGQPITKENFTHSNMTPFFGGSVKQNTYEHANTPILELHTGTSKHCINKTEIKPMFKPSKNINNTYGTKHSISEQLDRFTGSKIRNNEVPIKSLIVGPGLANGYTNIPSGGFHQGDTRDYIMPKSVDEIRTKSNPKLTYKGRIITGKSFNNKRKVIGSVSKNRPDTFYKSGPERLFTTVGSTTKEKLRPCIIYKDTNRKITKSYHGVGAPVSKKSKMRSKYKKTSKNIYKGDGPRNANLSGKWKNEKFSDYGKKNYNLPSNERDITGQRTHTSNVTSIVKAIVAPLEDILRTTKKENVIGNIRQSGNFKSSNPKLTVYDPNDIARTTIKETNIHDTGLGHLKGPNRMTVYDPNDVAKTTIKEIHILNKRNGNISGPNKLITYDPNDIARTTIKETNIHNIRSGNMNSRSRGVVYDPNDVARTTIKETTVEEVRSGQLTPFQKAIVYDPNDVARTTIKETNIHDNRSGNMNGKSKSVVYNPNDRTRTTIKETTISDVRSGNLAGYNKAIAYDPNDTTRTTIKETNIHDTRTGYIQNTNGHKGVVIDPIHGKPKLTIRNTTKPEETILNMNTYNKHIVYDPNDVAKTTSKETNIHNTRSGNMNSSKKNVVYDPNDIARTTVRETTENNNRTGNVSNLEKHDAGYLTNPKKAPNTNRQFTTKEYTGVMSGDQTGSSGYGYITAGTQALNTNRQFTSKSYSGSATSKNTKPMSYQDIYNATINHVKEGTLEGRNPTPSNVSLTSGLENVNVNVKKIEDDYINNRDLKNTKVYNSINQIDPCSVTKLKDQLNNEQISNRINPSLLNAFKKNPYTKPLDSHFHS</sequence>
<name>A0A6C0LWP0_9ZZZZ</name>